<gene>
    <name evidence="6" type="ORF">G9H71_20375</name>
</gene>
<evidence type="ECO:0000313" key="7">
    <source>
        <dbReference type="Proteomes" id="UP000800981"/>
    </source>
</evidence>
<dbReference type="SUPFAM" id="SSF52540">
    <property type="entry name" value="P-loop containing nucleoside triphosphate hydrolases"/>
    <property type="match status" value="1"/>
</dbReference>
<sequence>MAFERVSKAYGGRPVLEDVSFTARAGQVTGFVGRNGAGKTTALRILLGLAAPDSGHATVGGRPIAELAPGTVGASLEPGAHPARTGEGHLLVQAAALGVPQARVRPLLGEVGLASAGRKKVKGYSFGMRQRLALAAALLPEPGVLVLDEPTNGLDPDGIRWLRDQLRSAAAHGATVLVSSHLLGELEQVVDEVVVLDRTVLWSGDRAATLDVDGGLEQLYQDVIAGSRRIS</sequence>
<evidence type="ECO:0000256" key="3">
    <source>
        <dbReference type="ARBA" id="ARBA00022741"/>
    </source>
</evidence>
<evidence type="ECO:0000256" key="4">
    <source>
        <dbReference type="ARBA" id="ARBA00022840"/>
    </source>
</evidence>
<name>A0ABX0H2Y1_9ACTN</name>
<comment type="similarity">
    <text evidence="1">Belongs to the ABC transporter superfamily.</text>
</comment>
<comment type="caution">
    <text evidence="6">The sequence shown here is derived from an EMBL/GenBank/DDBJ whole genome shotgun (WGS) entry which is preliminary data.</text>
</comment>
<reference evidence="6 7" key="1">
    <citation type="submission" date="2020-03" db="EMBL/GenBank/DDBJ databases">
        <title>Two novel Motilibacter sp.</title>
        <authorList>
            <person name="Liu S."/>
        </authorList>
    </citation>
    <scope>NUCLEOTIDE SEQUENCE [LARGE SCALE GENOMIC DNA]</scope>
    <source>
        <strain evidence="6 7">E257</strain>
    </source>
</reference>
<evidence type="ECO:0000256" key="2">
    <source>
        <dbReference type="ARBA" id="ARBA00022448"/>
    </source>
</evidence>
<dbReference type="Pfam" id="PF00005">
    <property type="entry name" value="ABC_tran"/>
    <property type="match status" value="1"/>
</dbReference>
<keyword evidence="2" id="KW-0813">Transport</keyword>
<keyword evidence="3" id="KW-0547">Nucleotide-binding</keyword>
<dbReference type="InterPro" id="IPR003593">
    <property type="entry name" value="AAA+_ATPase"/>
</dbReference>
<evidence type="ECO:0000259" key="5">
    <source>
        <dbReference type="PROSITE" id="PS50893"/>
    </source>
</evidence>
<dbReference type="PANTHER" id="PTHR43335">
    <property type="entry name" value="ABC TRANSPORTER, ATP-BINDING PROTEIN"/>
    <property type="match status" value="1"/>
</dbReference>
<dbReference type="GO" id="GO:0005524">
    <property type="term" value="F:ATP binding"/>
    <property type="evidence" value="ECO:0007669"/>
    <property type="project" value="UniProtKB-KW"/>
</dbReference>
<dbReference type="PROSITE" id="PS50893">
    <property type="entry name" value="ABC_TRANSPORTER_2"/>
    <property type="match status" value="1"/>
</dbReference>
<proteinExistence type="inferred from homology"/>
<dbReference type="EMBL" id="JAANNP010000099">
    <property type="protein sequence ID" value="NHC16145.1"/>
    <property type="molecule type" value="Genomic_DNA"/>
</dbReference>
<dbReference type="InterPro" id="IPR027417">
    <property type="entry name" value="P-loop_NTPase"/>
</dbReference>
<dbReference type="InterPro" id="IPR017871">
    <property type="entry name" value="ABC_transporter-like_CS"/>
</dbReference>
<dbReference type="PROSITE" id="PS00211">
    <property type="entry name" value="ABC_TRANSPORTER_1"/>
    <property type="match status" value="1"/>
</dbReference>
<feature type="domain" description="ABC transporter" evidence="5">
    <location>
        <begin position="1"/>
        <end position="223"/>
    </location>
</feature>
<dbReference type="InterPro" id="IPR003439">
    <property type="entry name" value="ABC_transporter-like_ATP-bd"/>
</dbReference>
<keyword evidence="7" id="KW-1185">Reference proteome</keyword>
<dbReference type="PANTHER" id="PTHR43335:SF4">
    <property type="entry name" value="ABC TRANSPORTER, ATP-BINDING PROTEIN"/>
    <property type="match status" value="1"/>
</dbReference>
<evidence type="ECO:0000313" key="6">
    <source>
        <dbReference type="EMBL" id="NHC16145.1"/>
    </source>
</evidence>
<dbReference type="Proteomes" id="UP000800981">
    <property type="component" value="Unassembled WGS sequence"/>
</dbReference>
<keyword evidence="4 6" id="KW-0067">ATP-binding</keyword>
<accession>A0ABX0H2Y1</accession>
<evidence type="ECO:0000256" key="1">
    <source>
        <dbReference type="ARBA" id="ARBA00005417"/>
    </source>
</evidence>
<dbReference type="Gene3D" id="3.40.50.300">
    <property type="entry name" value="P-loop containing nucleotide triphosphate hydrolases"/>
    <property type="match status" value="1"/>
</dbReference>
<dbReference type="SMART" id="SM00382">
    <property type="entry name" value="AAA"/>
    <property type="match status" value="1"/>
</dbReference>
<protein>
    <submittedName>
        <fullName evidence="6">ATP-binding cassette domain-containing protein</fullName>
    </submittedName>
</protein>
<organism evidence="6 7">
    <name type="scientific">Motilibacter deserti</name>
    <dbReference type="NCBI Taxonomy" id="2714956"/>
    <lineage>
        <taxon>Bacteria</taxon>
        <taxon>Bacillati</taxon>
        <taxon>Actinomycetota</taxon>
        <taxon>Actinomycetes</taxon>
        <taxon>Motilibacterales</taxon>
        <taxon>Motilibacteraceae</taxon>
        <taxon>Motilibacter</taxon>
    </lineage>
</organism>